<keyword evidence="7 13" id="KW-0645">Protease</keyword>
<protein>
    <recommendedName>
        <fullName evidence="5 13">Signal peptidase I</fullName>
        <ecNumber evidence="4 13">3.4.21.89</ecNumber>
    </recommendedName>
</protein>
<evidence type="ECO:0000256" key="2">
    <source>
        <dbReference type="ARBA" id="ARBA00004651"/>
    </source>
</evidence>
<dbReference type="STRING" id="582.AL531_03475"/>
<dbReference type="NCBIfam" id="NF008114">
    <property type="entry name" value="PRK10861.1"/>
    <property type="match status" value="1"/>
</dbReference>
<comment type="subcellular location">
    <subcellularLocation>
        <location evidence="2">Cell membrane</location>
        <topology evidence="2">Multi-pass membrane protein</topology>
    </subcellularLocation>
    <subcellularLocation>
        <location evidence="14">Membrane</location>
        <topology evidence="14">Multi-pass membrane protein</topology>
    </subcellularLocation>
</comment>
<dbReference type="GO" id="GO:0005886">
    <property type="term" value="C:plasma membrane"/>
    <property type="evidence" value="ECO:0007669"/>
    <property type="project" value="UniProtKB-SubCell"/>
</dbReference>
<dbReference type="AlphaFoldDB" id="A0A0A2REG5"/>
<dbReference type="PROSITE" id="PS00760">
    <property type="entry name" value="SPASE_I_2"/>
    <property type="match status" value="1"/>
</dbReference>
<feature type="active site" evidence="12">
    <location>
        <position position="146"/>
    </location>
</feature>
<evidence type="ECO:0000256" key="14">
    <source>
        <dbReference type="RuleBase" id="RU362042"/>
    </source>
</evidence>
<evidence type="ECO:0000256" key="3">
    <source>
        <dbReference type="ARBA" id="ARBA00009370"/>
    </source>
</evidence>
<dbReference type="InterPro" id="IPR019757">
    <property type="entry name" value="Pept_S26A_signal_pept_1_Lys-AS"/>
</dbReference>
<dbReference type="PANTHER" id="PTHR43390:SF1">
    <property type="entry name" value="CHLOROPLAST PROCESSING PEPTIDASE"/>
    <property type="match status" value="1"/>
</dbReference>
<evidence type="ECO:0000256" key="7">
    <source>
        <dbReference type="ARBA" id="ARBA00022670"/>
    </source>
</evidence>
<evidence type="ECO:0000256" key="9">
    <source>
        <dbReference type="ARBA" id="ARBA00022801"/>
    </source>
</evidence>
<evidence type="ECO:0000313" key="16">
    <source>
        <dbReference type="EMBL" id="MBE8611441.1"/>
    </source>
</evidence>
<accession>A0A0A2REG5</accession>
<feature type="domain" description="Peptidase S26" evidence="15">
    <location>
        <begin position="65"/>
        <end position="307"/>
    </location>
</feature>
<evidence type="ECO:0000256" key="6">
    <source>
        <dbReference type="ARBA" id="ARBA00022475"/>
    </source>
</evidence>
<evidence type="ECO:0000256" key="5">
    <source>
        <dbReference type="ARBA" id="ARBA00019232"/>
    </source>
</evidence>
<evidence type="ECO:0000256" key="11">
    <source>
        <dbReference type="ARBA" id="ARBA00023136"/>
    </source>
</evidence>
<reference evidence="17" key="2">
    <citation type="submission" date="2023-02" db="EMBL/GenBank/DDBJ databases">
        <title>Detection, antimicrobial susceptibility and genomic characterization of NDM-producing species of Morganellaceae, Yersiniaceae, and Enterobacteriaceae other than Klebsiella.</title>
        <authorList>
            <person name="Camargo C.H."/>
            <person name="Sacchi C.T."/>
            <person name="Campos K.R."/>
        </authorList>
    </citation>
    <scope>NUCLEOTIDE SEQUENCE</scope>
    <source>
        <strain evidence="17">1189_21</strain>
    </source>
</reference>
<dbReference type="GO" id="GO:0009003">
    <property type="term" value="F:signal peptidase activity"/>
    <property type="evidence" value="ECO:0007669"/>
    <property type="project" value="UniProtKB-EC"/>
</dbReference>
<comment type="similarity">
    <text evidence="3 14">Belongs to the peptidase S26 family.</text>
</comment>
<keyword evidence="9 13" id="KW-0378">Hydrolase</keyword>
<comment type="caution">
    <text evidence="16">The sequence shown here is derived from an EMBL/GenBank/DDBJ whole genome shotgun (WGS) entry which is preliminary data.</text>
</comment>
<keyword evidence="6" id="KW-1003">Cell membrane</keyword>
<dbReference type="CDD" id="cd06530">
    <property type="entry name" value="S26_SPase_I"/>
    <property type="match status" value="1"/>
</dbReference>
<evidence type="ECO:0000256" key="13">
    <source>
        <dbReference type="RuleBase" id="RU003993"/>
    </source>
</evidence>
<dbReference type="NCBIfam" id="TIGR02227">
    <property type="entry name" value="sigpep_I_bact"/>
    <property type="match status" value="2"/>
</dbReference>
<dbReference type="Proteomes" id="UP000650477">
    <property type="component" value="Unassembled WGS sequence"/>
</dbReference>
<dbReference type="MEROPS" id="S26.001"/>
<reference evidence="16" key="1">
    <citation type="submission" date="2017-12" db="EMBL/GenBank/DDBJ databases">
        <title>Genome sequencing and analysis.</title>
        <authorList>
            <person name="Huang Y.-T."/>
        </authorList>
    </citation>
    <scope>NUCLEOTIDE SEQUENCE</scope>
    <source>
        <strain evidence="16">VGH116</strain>
    </source>
</reference>
<dbReference type="Pfam" id="PF10502">
    <property type="entry name" value="Peptidase_S26"/>
    <property type="match status" value="1"/>
</dbReference>
<keyword evidence="8" id="KW-0812">Transmembrane</keyword>
<organism evidence="16 18">
    <name type="scientific">Morganella morganii</name>
    <name type="common">Proteus morganii</name>
    <dbReference type="NCBI Taxonomy" id="582"/>
    <lineage>
        <taxon>Bacteria</taxon>
        <taxon>Pseudomonadati</taxon>
        <taxon>Pseudomonadota</taxon>
        <taxon>Gammaproteobacteria</taxon>
        <taxon>Enterobacterales</taxon>
        <taxon>Morganellaceae</taxon>
        <taxon>Morganella</taxon>
    </lineage>
</organism>
<dbReference type="Gene3D" id="2.170.230.10">
    <property type="match status" value="1"/>
</dbReference>
<dbReference type="SUPFAM" id="SSF51306">
    <property type="entry name" value="LexA/Signal peptidase"/>
    <property type="match status" value="1"/>
</dbReference>
<dbReference type="InterPro" id="IPR019533">
    <property type="entry name" value="Peptidase_S26"/>
</dbReference>
<dbReference type="EC" id="3.4.21.89" evidence="4 13"/>
<name>A0A0A2REG5_MORMO</name>
<dbReference type="EMBL" id="JAPKIY010000016">
    <property type="protein sequence ID" value="MDS0898351.1"/>
    <property type="molecule type" value="Genomic_DNA"/>
</dbReference>
<keyword evidence="11" id="KW-0472">Membrane</keyword>
<dbReference type="PROSITE" id="PS00501">
    <property type="entry name" value="SPASE_I_1"/>
    <property type="match status" value="1"/>
</dbReference>
<dbReference type="InterPro" id="IPR036286">
    <property type="entry name" value="LexA/Signal_pep-like_sf"/>
</dbReference>
<dbReference type="GeneID" id="93361029"/>
<evidence type="ECO:0000256" key="4">
    <source>
        <dbReference type="ARBA" id="ARBA00013208"/>
    </source>
</evidence>
<evidence type="ECO:0000313" key="17">
    <source>
        <dbReference type="EMBL" id="MDS0898351.1"/>
    </source>
</evidence>
<dbReference type="GO" id="GO:0004252">
    <property type="term" value="F:serine-type endopeptidase activity"/>
    <property type="evidence" value="ECO:0007669"/>
    <property type="project" value="InterPro"/>
</dbReference>
<dbReference type="PANTHER" id="PTHR43390">
    <property type="entry name" value="SIGNAL PEPTIDASE I"/>
    <property type="match status" value="1"/>
</dbReference>
<dbReference type="InterPro" id="IPR019766">
    <property type="entry name" value="Sign_pep_all-beta_subdom"/>
</dbReference>
<evidence type="ECO:0000256" key="8">
    <source>
        <dbReference type="ARBA" id="ARBA00022692"/>
    </source>
</evidence>
<dbReference type="InterPro" id="IPR019758">
    <property type="entry name" value="Pept_S26A_signal_pept_1_CS"/>
</dbReference>
<dbReference type="InterPro" id="IPR019756">
    <property type="entry name" value="Pept_S26A_signal_pept_1_Ser-AS"/>
</dbReference>
<dbReference type="Proteomes" id="UP001182247">
    <property type="component" value="Unassembled WGS sequence"/>
</dbReference>
<evidence type="ECO:0000259" key="15">
    <source>
        <dbReference type="Pfam" id="PF10502"/>
    </source>
</evidence>
<feature type="active site" evidence="12">
    <location>
        <position position="91"/>
    </location>
</feature>
<comment type="catalytic activity">
    <reaction evidence="1 13">
        <text>Cleavage of hydrophobic, N-terminal signal or leader sequences from secreted and periplasmic proteins.</text>
        <dbReference type="EC" id="3.4.21.89"/>
    </reaction>
</comment>
<dbReference type="RefSeq" id="WP_004236987.1">
    <property type="nucleotide sequence ID" value="NZ_ABGYJJ040000001.1"/>
</dbReference>
<proteinExistence type="inferred from homology"/>
<evidence type="ECO:0000313" key="18">
    <source>
        <dbReference type="Proteomes" id="UP000650477"/>
    </source>
</evidence>
<sequence length="330" mass="37212">MANTFALILTLATLVTGIIWAVNKFKIQPARKKKLARMAELTEGTMDQAHLAETVAKPGWVEGTASLFPVLAIVLIVRSFIYEPFQIPSGSMMPTLLIGDFMLVEKYAYGLKDPITQTTLIKTGEPKRGDIVVFKYPEDPRVDYVKRVIGLPGDKVVYDPYAKELQVYPGCTKDQSSCETLPVTYGQEYESEWAIRWEKSPLGGSFMSGGARQFPIEDDMEVGYRRQAERIENLGPVAHHILTVPEITPDSISGQRLFRQPGLPEYTWVVPEGHYFMMGDNRDNSADSRVWGFVPEQNLVGRASFIWLSLEKQEGEWPTGLRLSRFGRIE</sequence>
<dbReference type="OrthoDB" id="9815782at2"/>
<evidence type="ECO:0000256" key="10">
    <source>
        <dbReference type="ARBA" id="ARBA00022989"/>
    </source>
</evidence>
<gene>
    <name evidence="17" type="primary">lepB</name>
    <name evidence="16" type="ORF">CYG68_03295</name>
    <name evidence="17" type="ORF">OSC06_10245</name>
</gene>
<evidence type="ECO:0000256" key="1">
    <source>
        <dbReference type="ARBA" id="ARBA00000677"/>
    </source>
</evidence>
<dbReference type="PROSITE" id="PS00761">
    <property type="entry name" value="SPASE_I_3"/>
    <property type="match status" value="1"/>
</dbReference>
<dbReference type="InterPro" id="IPR000223">
    <property type="entry name" value="Pept_S26A_signal_pept_1"/>
</dbReference>
<dbReference type="Gene3D" id="2.10.109.10">
    <property type="entry name" value="Umud Fragment, subunit A"/>
    <property type="match status" value="1"/>
</dbReference>
<keyword evidence="10" id="KW-1133">Transmembrane helix</keyword>
<dbReference type="EMBL" id="PKLF01000002">
    <property type="protein sequence ID" value="MBE8611441.1"/>
    <property type="molecule type" value="Genomic_DNA"/>
</dbReference>
<evidence type="ECO:0000256" key="12">
    <source>
        <dbReference type="PIRSR" id="PIRSR600223-1"/>
    </source>
</evidence>
<dbReference type="PRINTS" id="PR00727">
    <property type="entry name" value="LEADERPTASE"/>
</dbReference>
<dbReference type="GO" id="GO:0006465">
    <property type="term" value="P:signal peptide processing"/>
    <property type="evidence" value="ECO:0007669"/>
    <property type="project" value="InterPro"/>
</dbReference>